<keyword evidence="4" id="KW-1185">Reference proteome</keyword>
<dbReference type="InterPro" id="IPR036679">
    <property type="entry name" value="FlgN-like_sf"/>
</dbReference>
<dbReference type="GO" id="GO:0044780">
    <property type="term" value="P:bacterial-type flagellum assembly"/>
    <property type="evidence" value="ECO:0007669"/>
    <property type="project" value="InterPro"/>
</dbReference>
<feature type="coiled-coil region" evidence="2">
    <location>
        <begin position="23"/>
        <end position="70"/>
    </location>
</feature>
<evidence type="ECO:0000313" key="3">
    <source>
        <dbReference type="EMBL" id="KRQ85990.1"/>
    </source>
</evidence>
<comment type="caution">
    <text evidence="3">The sequence shown here is derived from an EMBL/GenBank/DDBJ whole genome shotgun (WGS) entry which is preliminary data.</text>
</comment>
<dbReference type="OrthoDB" id="1955067at2"/>
<accession>A0A0R3JR98</accession>
<keyword evidence="1" id="KW-1005">Bacterial flagellum biogenesis</keyword>
<dbReference type="Gene3D" id="1.20.58.300">
    <property type="entry name" value="FlgN-like"/>
    <property type="match status" value="1"/>
</dbReference>
<dbReference type="SUPFAM" id="SSF140566">
    <property type="entry name" value="FlgN-like"/>
    <property type="match status" value="1"/>
</dbReference>
<dbReference type="Proteomes" id="UP000052015">
    <property type="component" value="Unassembled WGS sequence"/>
</dbReference>
<sequence length="142" mass="16294">MDVKELIFKFIELFTRLILLLDREKEALKKDNAEEVAALLNEKREIALEISQLENKRKELLNEKKIDELVLEGIISSEIAKEFIEKANIVKEKNETNMILTKQSLGYIHLMTNLLSPQKNVTYKQSGTLDANTSSNIFNATV</sequence>
<proteinExistence type="predicted"/>
<evidence type="ECO:0000256" key="2">
    <source>
        <dbReference type="SAM" id="Coils"/>
    </source>
</evidence>
<dbReference type="AlphaFoldDB" id="A0A0R3JR98"/>
<reference evidence="3 4" key="1">
    <citation type="submission" date="2015-09" db="EMBL/GenBank/DDBJ databases">
        <title>Draft genome sequence of a Caloramator mitchellensis, a moderate thermophile from the Great Artesian Basin of Australia.</title>
        <authorList>
            <person name="Patel B.K."/>
        </authorList>
    </citation>
    <scope>NUCLEOTIDE SEQUENCE [LARGE SCALE GENOMIC DNA]</scope>
    <source>
        <strain evidence="3 4">VF08</strain>
    </source>
</reference>
<gene>
    <name evidence="3" type="ORF">ABG79_02218</name>
</gene>
<dbReference type="Pfam" id="PF05130">
    <property type="entry name" value="FlgN"/>
    <property type="match status" value="1"/>
</dbReference>
<dbReference type="RefSeq" id="WP_057979503.1">
    <property type="nucleotide sequence ID" value="NZ_LKHP01000018.1"/>
</dbReference>
<name>A0A0R3JR98_CALMK</name>
<dbReference type="InterPro" id="IPR007809">
    <property type="entry name" value="FlgN-like"/>
</dbReference>
<dbReference type="EMBL" id="LKHP01000018">
    <property type="protein sequence ID" value="KRQ85990.1"/>
    <property type="molecule type" value="Genomic_DNA"/>
</dbReference>
<evidence type="ECO:0000313" key="4">
    <source>
        <dbReference type="Proteomes" id="UP000052015"/>
    </source>
</evidence>
<evidence type="ECO:0000256" key="1">
    <source>
        <dbReference type="ARBA" id="ARBA00022795"/>
    </source>
</evidence>
<organism evidence="3 4">
    <name type="scientific">Caloramator mitchellensis</name>
    <dbReference type="NCBI Taxonomy" id="908809"/>
    <lineage>
        <taxon>Bacteria</taxon>
        <taxon>Bacillati</taxon>
        <taxon>Bacillota</taxon>
        <taxon>Clostridia</taxon>
        <taxon>Eubacteriales</taxon>
        <taxon>Clostridiaceae</taxon>
        <taxon>Caloramator</taxon>
    </lineage>
</organism>
<dbReference type="STRING" id="908809.ABG79_02218"/>
<protein>
    <submittedName>
        <fullName evidence="3">FlgN protein</fullName>
    </submittedName>
</protein>
<keyword evidence="2" id="KW-0175">Coiled coil</keyword>